<evidence type="ECO:0000256" key="9">
    <source>
        <dbReference type="ARBA" id="ARBA00022989"/>
    </source>
</evidence>
<dbReference type="PROSITE" id="PS50990">
    <property type="entry name" value="PEPTIDASE_C39"/>
    <property type="match status" value="1"/>
</dbReference>
<dbReference type="PROSITE" id="PS50929">
    <property type="entry name" value="ABC_TM1F"/>
    <property type="match status" value="1"/>
</dbReference>
<feature type="compositionally biased region" description="Basic and acidic residues" evidence="14">
    <location>
        <begin position="9"/>
        <end position="22"/>
    </location>
</feature>
<keyword evidence="9 15" id="KW-1133">Transmembrane helix</keyword>
<keyword evidence="2" id="KW-0813">Transport</keyword>
<keyword evidence="4" id="KW-0997">Cell inner membrane</keyword>
<dbReference type="GO" id="GO:0008233">
    <property type="term" value="F:peptidase activity"/>
    <property type="evidence" value="ECO:0007669"/>
    <property type="project" value="InterPro"/>
</dbReference>
<dbReference type="SUPFAM" id="SSF90123">
    <property type="entry name" value="ABC transporter transmembrane region"/>
    <property type="match status" value="1"/>
</dbReference>
<comment type="function">
    <text evidence="11">Involved in the export of calmodulin-sensitive adenylate cyclase-hemolysin (cyclolysin).</text>
</comment>
<keyword evidence="7" id="KW-0547">Nucleotide-binding</keyword>
<feature type="region of interest" description="Disordered" evidence="14">
    <location>
        <begin position="1"/>
        <end position="22"/>
    </location>
</feature>
<keyword evidence="5 15" id="KW-0812">Transmembrane</keyword>
<dbReference type="GO" id="GO:0006508">
    <property type="term" value="P:proteolysis"/>
    <property type="evidence" value="ECO:0007669"/>
    <property type="project" value="InterPro"/>
</dbReference>
<dbReference type="InterPro" id="IPR005074">
    <property type="entry name" value="Peptidase_C39"/>
</dbReference>
<evidence type="ECO:0000256" key="3">
    <source>
        <dbReference type="ARBA" id="ARBA00022475"/>
    </source>
</evidence>
<evidence type="ECO:0000256" key="7">
    <source>
        <dbReference type="ARBA" id="ARBA00022741"/>
    </source>
</evidence>
<evidence type="ECO:0000256" key="1">
    <source>
        <dbReference type="ARBA" id="ARBA00004651"/>
    </source>
</evidence>
<keyword evidence="3" id="KW-1003">Cell membrane</keyword>
<evidence type="ECO:0000313" key="17">
    <source>
        <dbReference type="Proteomes" id="UP000254259"/>
    </source>
</evidence>
<dbReference type="InterPro" id="IPR039421">
    <property type="entry name" value="Type_1_exporter"/>
</dbReference>
<dbReference type="NCBIfam" id="TIGR03375">
    <property type="entry name" value="type_I_sec_LssB"/>
    <property type="match status" value="1"/>
</dbReference>
<dbReference type="InterPro" id="IPR017750">
    <property type="entry name" value="ATPase_T1SS"/>
</dbReference>
<dbReference type="InterPro" id="IPR036640">
    <property type="entry name" value="ABC1_TM_sf"/>
</dbReference>
<dbReference type="Gene3D" id="3.90.70.10">
    <property type="entry name" value="Cysteine proteinases"/>
    <property type="match status" value="1"/>
</dbReference>
<dbReference type="GO" id="GO:0140359">
    <property type="term" value="F:ABC-type transporter activity"/>
    <property type="evidence" value="ECO:0007669"/>
    <property type="project" value="InterPro"/>
</dbReference>
<evidence type="ECO:0000313" key="16">
    <source>
        <dbReference type="EMBL" id="SPD67551.1"/>
    </source>
</evidence>
<dbReference type="CDD" id="cd03245">
    <property type="entry name" value="ABCC_bacteriocin_exporters"/>
    <property type="match status" value="1"/>
</dbReference>
<feature type="transmembrane region" description="Helical" evidence="15">
    <location>
        <begin position="296"/>
        <end position="320"/>
    </location>
</feature>
<feature type="transmembrane region" description="Helical" evidence="15">
    <location>
        <begin position="404"/>
        <end position="430"/>
    </location>
</feature>
<reference evidence="16 17" key="1">
    <citation type="submission" date="2018-01" db="EMBL/GenBank/DDBJ databases">
        <authorList>
            <person name="Clerissi C."/>
        </authorList>
    </citation>
    <scope>NUCLEOTIDE SEQUENCE [LARGE SCALE GENOMIC DNA]</scope>
    <source>
        <strain evidence="16">Cupriavidus taiwanensis SWF 66322</strain>
        <plasmid evidence="17">cbm2636_mp</plasmid>
    </source>
</reference>
<proteinExistence type="inferred from homology"/>
<dbReference type="GO" id="GO:0005524">
    <property type="term" value="F:ATP binding"/>
    <property type="evidence" value="ECO:0007669"/>
    <property type="project" value="UniProtKB-KW"/>
</dbReference>
<keyword evidence="16" id="KW-0614">Plasmid</keyword>
<evidence type="ECO:0000256" key="5">
    <source>
        <dbReference type="ARBA" id="ARBA00022692"/>
    </source>
</evidence>
<dbReference type="Gene3D" id="1.20.1560.10">
    <property type="entry name" value="ABC transporter type 1, transmembrane domain"/>
    <property type="match status" value="1"/>
</dbReference>
<dbReference type="EMBL" id="LT984814">
    <property type="protein sequence ID" value="SPD67551.1"/>
    <property type="molecule type" value="Genomic_DNA"/>
</dbReference>
<evidence type="ECO:0000256" key="10">
    <source>
        <dbReference type="ARBA" id="ARBA00023136"/>
    </source>
</evidence>
<feature type="transmembrane region" description="Helical" evidence="15">
    <location>
        <begin position="224"/>
        <end position="244"/>
    </location>
</feature>
<dbReference type="Gene3D" id="3.40.50.300">
    <property type="entry name" value="P-loop containing nucleotide triphosphate hydrolases"/>
    <property type="match status" value="1"/>
</dbReference>
<accession>A0A976FXY7</accession>
<dbReference type="GO" id="GO:0005886">
    <property type="term" value="C:plasma membrane"/>
    <property type="evidence" value="ECO:0007669"/>
    <property type="project" value="UniProtKB-SubCell"/>
</dbReference>
<evidence type="ECO:0000256" key="8">
    <source>
        <dbReference type="ARBA" id="ARBA00022840"/>
    </source>
</evidence>
<dbReference type="PANTHER" id="PTHR24221:SF248">
    <property type="entry name" value="ABC TRANSPORTER TRANSMEMBRANE REGION"/>
    <property type="match status" value="1"/>
</dbReference>
<evidence type="ECO:0000256" key="15">
    <source>
        <dbReference type="SAM" id="Phobius"/>
    </source>
</evidence>
<evidence type="ECO:0000256" key="14">
    <source>
        <dbReference type="SAM" id="MobiDB-lite"/>
    </source>
</evidence>
<dbReference type="PANTHER" id="PTHR24221">
    <property type="entry name" value="ATP-BINDING CASSETTE SUB-FAMILY B"/>
    <property type="match status" value="1"/>
</dbReference>
<dbReference type="Pfam" id="PF00664">
    <property type="entry name" value="ABC_membrane"/>
    <property type="match status" value="1"/>
</dbReference>
<geneLocation type="plasmid" evidence="17">
    <name>cbm2636_mp</name>
</geneLocation>
<keyword evidence="10 15" id="KW-0472">Membrane</keyword>
<dbReference type="AlphaFoldDB" id="A0A976FXY7"/>
<dbReference type="Pfam" id="PF00005">
    <property type="entry name" value="ABC_tran"/>
    <property type="match status" value="1"/>
</dbReference>
<name>A0A976FXY7_9BURK</name>
<dbReference type="SUPFAM" id="SSF52540">
    <property type="entry name" value="P-loop containing nucleoside triphosphate hydrolases"/>
    <property type="match status" value="1"/>
</dbReference>
<gene>
    <name evidence="16" type="ORF">CBM2636_MP20401</name>
</gene>
<evidence type="ECO:0000256" key="11">
    <source>
        <dbReference type="ARBA" id="ARBA00055355"/>
    </source>
</evidence>
<dbReference type="InterPro" id="IPR003439">
    <property type="entry name" value="ABC_transporter-like_ATP-bd"/>
</dbReference>
<feature type="transmembrane region" description="Helical" evidence="15">
    <location>
        <begin position="190"/>
        <end position="212"/>
    </location>
</feature>
<dbReference type="CDD" id="cd18587">
    <property type="entry name" value="ABC_6TM_LapB_like"/>
    <property type="match status" value="1"/>
</dbReference>
<dbReference type="PROSITE" id="PS50893">
    <property type="entry name" value="ABC_TRANSPORTER_2"/>
    <property type="match status" value="1"/>
</dbReference>
<dbReference type="InterPro" id="IPR011527">
    <property type="entry name" value="ABC1_TM_dom"/>
</dbReference>
<dbReference type="SMART" id="SM00382">
    <property type="entry name" value="AAA"/>
    <property type="match status" value="1"/>
</dbReference>
<dbReference type="FunFam" id="3.40.50.300:FF:000299">
    <property type="entry name" value="ABC transporter ATP-binding protein/permease"/>
    <property type="match status" value="1"/>
</dbReference>
<protein>
    <recommendedName>
        <fullName evidence="13">Cyclolysin secretion/processing ATP-binding protein CyaB</fullName>
    </recommendedName>
</protein>
<dbReference type="InterPro" id="IPR027417">
    <property type="entry name" value="P-loop_NTPase"/>
</dbReference>
<sequence>MHAAATPAREIRDDAAGRSRDARPDDALLDCVLWLARHFHQPASAQAVVAGLPLEDHRLTPALCARAAARAGLCARLVRRKPDEIPDRVLPAILLLDQGGACILVRREEAGMLVVVLPEFGDGEQAVRGEELLARYTGYAIFARPAYRPEGARAGIDAAPAHAPDHAPDRAPQAWFWGVMRQAWPVYGEVLVASWLLSLFALVMPLFTMNVYDRVVPNHALETLWALAVGVGLVLLFELAMRMLRGYFVDVAGKRIDVTVSATLFEKVLGIEMKSRPASVGSLSSQLQEFESVRDFLTSATITTLIDLPFAAVFIAAMFWVGGPLAWVPLLTVPLVLGLSLALQGPLSRAVRASSACAAQRQAALVETLVGLETIKTTGAEGVAQRQWEQVVGQMARLALRARWLSACVINAALFAQQAATLGVVVIGVYQIADDRLTMGGLIACTLLAGRALAPLSQMAGLTTRYHQARTALAALDRTMALPVERPPGRHFLHRPPLRGEIEFRAVSFRYPGRDGAALDGVSFRIASGERVGLIGRIGSGKTTIEKLILGLYPPDAGAVLIDGAEVRQLDPAALRRDIGYVPQDVMLFSGTVRDNIVIGAPYADDAAVLRAARLGGVSDFIERLPQGYDLRLGERGEGLSGGQRQAIAIARAELLQPPVLLFDEPSSAMDNRTEEQFKARLAAALGERTLLLVTHRGSLLSLVDRLIVMDQGRIVADGPKAEVLNALAGRKLHVASA</sequence>
<keyword evidence="6" id="KW-0354">Hemolysis</keyword>
<feature type="transmembrane region" description="Helical" evidence="15">
    <location>
        <begin position="326"/>
        <end position="343"/>
    </location>
</feature>
<evidence type="ECO:0000256" key="2">
    <source>
        <dbReference type="ARBA" id="ARBA00022448"/>
    </source>
</evidence>
<comment type="similarity">
    <text evidence="12">Belongs to the ABC transporter superfamily. Cyclolysin exporter (TC 3.A.1.109.2) family.</text>
</comment>
<organism evidence="16 17">
    <name type="scientific">Cupriavidus taiwanensis</name>
    <dbReference type="NCBI Taxonomy" id="164546"/>
    <lineage>
        <taxon>Bacteria</taxon>
        <taxon>Pseudomonadati</taxon>
        <taxon>Pseudomonadota</taxon>
        <taxon>Betaproteobacteria</taxon>
        <taxon>Burkholderiales</taxon>
        <taxon>Burkholderiaceae</taxon>
        <taxon>Cupriavidus</taxon>
    </lineage>
</organism>
<evidence type="ECO:0000256" key="6">
    <source>
        <dbReference type="ARBA" id="ARBA00022735"/>
    </source>
</evidence>
<comment type="subcellular location">
    <subcellularLocation>
        <location evidence="1">Cell membrane</location>
        <topology evidence="1">Multi-pass membrane protein</topology>
    </subcellularLocation>
</comment>
<dbReference type="GO" id="GO:0016887">
    <property type="term" value="F:ATP hydrolysis activity"/>
    <property type="evidence" value="ECO:0007669"/>
    <property type="project" value="InterPro"/>
</dbReference>
<evidence type="ECO:0000256" key="12">
    <source>
        <dbReference type="ARBA" id="ARBA00061173"/>
    </source>
</evidence>
<evidence type="ECO:0000256" key="13">
    <source>
        <dbReference type="ARBA" id="ARBA00072252"/>
    </source>
</evidence>
<dbReference type="GO" id="GO:0031640">
    <property type="term" value="P:killing of cells of another organism"/>
    <property type="evidence" value="ECO:0007669"/>
    <property type="project" value="UniProtKB-KW"/>
</dbReference>
<dbReference type="Proteomes" id="UP000254259">
    <property type="component" value="Plasmid CBM2636_mp"/>
</dbReference>
<dbReference type="InterPro" id="IPR003593">
    <property type="entry name" value="AAA+_ATPase"/>
</dbReference>
<keyword evidence="6" id="KW-0204">Cytolysis</keyword>
<dbReference type="RefSeq" id="WP_115713077.1">
    <property type="nucleotide sequence ID" value="NZ_LT976876.1"/>
</dbReference>
<dbReference type="GO" id="GO:0034040">
    <property type="term" value="F:ATPase-coupled lipid transmembrane transporter activity"/>
    <property type="evidence" value="ECO:0007669"/>
    <property type="project" value="TreeGrafter"/>
</dbReference>
<keyword evidence="8 16" id="KW-0067">ATP-binding</keyword>
<evidence type="ECO:0000256" key="4">
    <source>
        <dbReference type="ARBA" id="ARBA00022519"/>
    </source>
</evidence>